<name>A0A0C1RQ20_9CYAN</name>
<accession>A0A0C1RQ20</accession>
<sequence>MAGSKIIYDIEIPYEILAPGADSRDEVQSGKVRLKPLNLVTMTLISRAARDDVTLVPVLTIKESLVEPAMGLEQIRQMHIGLVHFLISKINLISGLDSNGNVLENTLNSPLGKTHILLAKHFGWTPEQVSQLTPGQVAIYLAGIEKFLEWEAQSKAKT</sequence>
<proteinExistence type="predicted"/>
<evidence type="ECO:0000313" key="1">
    <source>
        <dbReference type="EMBL" id="KIE14065.1"/>
    </source>
</evidence>
<comment type="caution">
    <text evidence="1">The sequence shown here is derived from an EMBL/GenBank/DDBJ whole genome shotgun (WGS) entry which is preliminary data.</text>
</comment>
<dbReference type="AlphaFoldDB" id="A0A0C1RQ20"/>
<protein>
    <submittedName>
        <fullName evidence="1">Uncharacterized protein</fullName>
    </submittedName>
</protein>
<dbReference type="STRING" id="1479485.DA73_0200375"/>
<organism evidence="1">
    <name type="scientific">Tolypothrix bouteillei VB521301</name>
    <dbReference type="NCBI Taxonomy" id="1479485"/>
    <lineage>
        <taxon>Bacteria</taxon>
        <taxon>Bacillati</taxon>
        <taxon>Cyanobacteriota</taxon>
        <taxon>Cyanophyceae</taxon>
        <taxon>Nostocales</taxon>
        <taxon>Tolypothrichaceae</taxon>
        <taxon>Tolypothrix</taxon>
    </lineage>
</organism>
<dbReference type="EMBL" id="JHEG02000001">
    <property type="protein sequence ID" value="KIE14065.1"/>
    <property type="molecule type" value="Genomic_DNA"/>
</dbReference>
<reference evidence="1" key="1">
    <citation type="journal article" date="2015" name="Genome Announc.">
        <title>Draft Genome Sequence of Tolypothrix boutellei Strain VB521301.</title>
        <authorList>
            <person name="Chandrababunaidu M.M."/>
            <person name="Singh D."/>
            <person name="Sen D."/>
            <person name="Bhan S."/>
            <person name="Das S."/>
            <person name="Gupta A."/>
            <person name="Adhikary S.P."/>
            <person name="Tripathy S."/>
        </authorList>
    </citation>
    <scope>NUCLEOTIDE SEQUENCE</scope>
    <source>
        <strain evidence="1">VB521301</strain>
    </source>
</reference>
<gene>
    <name evidence="1" type="ORF">DA73_0200375</name>
</gene>